<dbReference type="AlphaFoldDB" id="A0A5C3P5N8"/>
<proteinExistence type="predicted"/>
<keyword evidence="4" id="KW-1185">Reference proteome</keyword>
<keyword evidence="1" id="KW-0812">Transmembrane</keyword>
<sequence length="183" mass="18943">MMRSQLSFFLVAFFALVVGRAAAQADLKIDVGGTVGNVSAADFLRPNDIVLNDCQNTQAPACLDAQKAIAACADNKCLCAANNTQTDVVPLVTACQQCMFAALITRNKLPDDPRAGQASALTAYQTACNATASILLDTTVITLTPPPNWDGPFGQVLNVGTTVITVIVGALLGSGLIAVVISM</sequence>
<organism evidence="3 4">
    <name type="scientific">Polyporus arcularius HHB13444</name>
    <dbReference type="NCBI Taxonomy" id="1314778"/>
    <lineage>
        <taxon>Eukaryota</taxon>
        <taxon>Fungi</taxon>
        <taxon>Dikarya</taxon>
        <taxon>Basidiomycota</taxon>
        <taxon>Agaricomycotina</taxon>
        <taxon>Agaricomycetes</taxon>
        <taxon>Polyporales</taxon>
        <taxon>Polyporaceae</taxon>
        <taxon>Polyporus</taxon>
    </lineage>
</organism>
<protein>
    <recommendedName>
        <fullName evidence="5">Extracellular membrane protein CFEM domain-containing protein</fullName>
    </recommendedName>
</protein>
<evidence type="ECO:0008006" key="5">
    <source>
        <dbReference type="Google" id="ProtNLM"/>
    </source>
</evidence>
<evidence type="ECO:0000256" key="1">
    <source>
        <dbReference type="SAM" id="Phobius"/>
    </source>
</evidence>
<feature type="transmembrane region" description="Helical" evidence="1">
    <location>
        <begin position="156"/>
        <end position="181"/>
    </location>
</feature>
<feature type="signal peptide" evidence="2">
    <location>
        <begin position="1"/>
        <end position="23"/>
    </location>
</feature>
<dbReference type="InParanoid" id="A0A5C3P5N8"/>
<keyword evidence="1" id="KW-0472">Membrane</keyword>
<evidence type="ECO:0000313" key="4">
    <source>
        <dbReference type="Proteomes" id="UP000308197"/>
    </source>
</evidence>
<accession>A0A5C3P5N8</accession>
<dbReference type="Proteomes" id="UP000308197">
    <property type="component" value="Unassembled WGS sequence"/>
</dbReference>
<feature type="chain" id="PRO_5022792412" description="Extracellular membrane protein CFEM domain-containing protein" evidence="2">
    <location>
        <begin position="24"/>
        <end position="183"/>
    </location>
</feature>
<keyword evidence="1" id="KW-1133">Transmembrane helix</keyword>
<name>A0A5C3P5N8_9APHY</name>
<reference evidence="3 4" key="1">
    <citation type="journal article" date="2019" name="Nat. Ecol. Evol.">
        <title>Megaphylogeny resolves global patterns of mushroom evolution.</title>
        <authorList>
            <person name="Varga T."/>
            <person name="Krizsan K."/>
            <person name="Foldi C."/>
            <person name="Dima B."/>
            <person name="Sanchez-Garcia M."/>
            <person name="Sanchez-Ramirez S."/>
            <person name="Szollosi G.J."/>
            <person name="Szarkandi J.G."/>
            <person name="Papp V."/>
            <person name="Albert L."/>
            <person name="Andreopoulos W."/>
            <person name="Angelini C."/>
            <person name="Antonin V."/>
            <person name="Barry K.W."/>
            <person name="Bougher N.L."/>
            <person name="Buchanan P."/>
            <person name="Buyck B."/>
            <person name="Bense V."/>
            <person name="Catcheside P."/>
            <person name="Chovatia M."/>
            <person name="Cooper J."/>
            <person name="Damon W."/>
            <person name="Desjardin D."/>
            <person name="Finy P."/>
            <person name="Geml J."/>
            <person name="Haridas S."/>
            <person name="Hughes K."/>
            <person name="Justo A."/>
            <person name="Karasinski D."/>
            <person name="Kautmanova I."/>
            <person name="Kiss B."/>
            <person name="Kocsube S."/>
            <person name="Kotiranta H."/>
            <person name="LaButti K.M."/>
            <person name="Lechner B.E."/>
            <person name="Liimatainen K."/>
            <person name="Lipzen A."/>
            <person name="Lukacs Z."/>
            <person name="Mihaltcheva S."/>
            <person name="Morgado L.N."/>
            <person name="Niskanen T."/>
            <person name="Noordeloos M.E."/>
            <person name="Ohm R.A."/>
            <person name="Ortiz-Santana B."/>
            <person name="Ovrebo C."/>
            <person name="Racz N."/>
            <person name="Riley R."/>
            <person name="Savchenko A."/>
            <person name="Shiryaev A."/>
            <person name="Soop K."/>
            <person name="Spirin V."/>
            <person name="Szebenyi C."/>
            <person name="Tomsovsky M."/>
            <person name="Tulloss R.E."/>
            <person name="Uehling J."/>
            <person name="Grigoriev I.V."/>
            <person name="Vagvolgyi C."/>
            <person name="Papp T."/>
            <person name="Martin F.M."/>
            <person name="Miettinen O."/>
            <person name="Hibbett D.S."/>
            <person name="Nagy L.G."/>
        </authorList>
    </citation>
    <scope>NUCLEOTIDE SEQUENCE [LARGE SCALE GENOMIC DNA]</scope>
    <source>
        <strain evidence="3 4">HHB13444</strain>
    </source>
</reference>
<dbReference type="EMBL" id="ML211359">
    <property type="protein sequence ID" value="TFK83868.1"/>
    <property type="molecule type" value="Genomic_DNA"/>
</dbReference>
<evidence type="ECO:0000256" key="2">
    <source>
        <dbReference type="SAM" id="SignalP"/>
    </source>
</evidence>
<keyword evidence="2" id="KW-0732">Signal</keyword>
<evidence type="ECO:0000313" key="3">
    <source>
        <dbReference type="EMBL" id="TFK83868.1"/>
    </source>
</evidence>
<gene>
    <name evidence="3" type="ORF">K466DRAFT_602507</name>
</gene>